<dbReference type="Pfam" id="PF13432">
    <property type="entry name" value="TPR_16"/>
    <property type="match status" value="2"/>
</dbReference>
<feature type="transmembrane region" description="Helical" evidence="8">
    <location>
        <begin position="51"/>
        <end position="71"/>
    </location>
</feature>
<reference evidence="10" key="1">
    <citation type="journal article" date="2020" name="mSystems">
        <title>Genome- and Community-Level Interaction Insights into Carbon Utilization and Element Cycling Functions of Hydrothermarchaeota in Hydrothermal Sediment.</title>
        <authorList>
            <person name="Zhou Z."/>
            <person name="Liu Y."/>
            <person name="Xu W."/>
            <person name="Pan J."/>
            <person name="Luo Z.H."/>
            <person name="Li M."/>
        </authorList>
    </citation>
    <scope>NUCLEOTIDE SEQUENCE [LARGE SCALE GENOMIC DNA]</scope>
    <source>
        <strain evidence="10">SpSt-876</strain>
    </source>
</reference>
<dbReference type="Gene3D" id="1.25.40.10">
    <property type="entry name" value="Tetratricopeptide repeat domain"/>
    <property type="match status" value="3"/>
</dbReference>
<dbReference type="PROSITE" id="PS50005">
    <property type="entry name" value="TPR"/>
    <property type="match status" value="2"/>
</dbReference>
<name>A0A7C6EB60_UNCW3</name>
<evidence type="ECO:0000256" key="3">
    <source>
        <dbReference type="ARBA" id="ARBA00023136"/>
    </source>
</evidence>
<keyword evidence="8" id="KW-0812">Transmembrane</keyword>
<keyword evidence="3 6" id="KW-0472">Membrane</keyword>
<evidence type="ECO:0000313" key="10">
    <source>
        <dbReference type="EMBL" id="HHS51876.1"/>
    </source>
</evidence>
<dbReference type="GO" id="GO:0009279">
    <property type="term" value="C:cell outer membrane"/>
    <property type="evidence" value="ECO:0007669"/>
    <property type="project" value="UniProtKB-SubCell"/>
</dbReference>
<evidence type="ECO:0000256" key="7">
    <source>
        <dbReference type="SAM" id="MobiDB-lite"/>
    </source>
</evidence>
<dbReference type="InterPro" id="IPR050330">
    <property type="entry name" value="Bact_OuterMem_StrucFunc"/>
</dbReference>
<dbReference type="Pfam" id="PF13525">
    <property type="entry name" value="YfiO"/>
    <property type="match status" value="1"/>
</dbReference>
<accession>A0A7C6EB60</accession>
<dbReference type="PROSITE" id="PS51123">
    <property type="entry name" value="OMPA_2"/>
    <property type="match status" value="1"/>
</dbReference>
<dbReference type="InterPro" id="IPR011990">
    <property type="entry name" value="TPR-like_helical_dom_sf"/>
</dbReference>
<evidence type="ECO:0000256" key="8">
    <source>
        <dbReference type="SAM" id="Phobius"/>
    </source>
</evidence>
<dbReference type="InterPro" id="IPR006665">
    <property type="entry name" value="OmpA-like"/>
</dbReference>
<evidence type="ECO:0000256" key="2">
    <source>
        <dbReference type="ARBA" id="ARBA00022729"/>
    </source>
</evidence>
<dbReference type="Pfam" id="PF13174">
    <property type="entry name" value="TPR_6"/>
    <property type="match status" value="1"/>
</dbReference>
<evidence type="ECO:0000256" key="4">
    <source>
        <dbReference type="ARBA" id="ARBA00023237"/>
    </source>
</evidence>
<keyword evidence="5" id="KW-0802">TPR repeat</keyword>
<dbReference type="CDD" id="cd07185">
    <property type="entry name" value="OmpA_C-like"/>
    <property type="match status" value="1"/>
</dbReference>
<evidence type="ECO:0000259" key="9">
    <source>
        <dbReference type="PROSITE" id="PS51123"/>
    </source>
</evidence>
<evidence type="ECO:0000256" key="5">
    <source>
        <dbReference type="PROSITE-ProRule" id="PRU00339"/>
    </source>
</evidence>
<feature type="region of interest" description="Disordered" evidence="7">
    <location>
        <begin position="527"/>
        <end position="548"/>
    </location>
</feature>
<feature type="repeat" description="TPR" evidence="5">
    <location>
        <begin position="346"/>
        <end position="379"/>
    </location>
</feature>
<dbReference type="PANTHER" id="PTHR30329:SF21">
    <property type="entry name" value="LIPOPROTEIN YIAD-RELATED"/>
    <property type="match status" value="1"/>
</dbReference>
<proteinExistence type="predicted"/>
<dbReference type="InterPro" id="IPR019734">
    <property type="entry name" value="TPR_rpt"/>
</dbReference>
<feature type="repeat" description="TPR" evidence="5">
    <location>
        <begin position="119"/>
        <end position="152"/>
    </location>
</feature>
<comment type="subcellular location">
    <subcellularLocation>
        <location evidence="1">Cell outer membrane</location>
    </subcellularLocation>
</comment>
<dbReference type="Pfam" id="PF00691">
    <property type="entry name" value="OmpA"/>
    <property type="match status" value="1"/>
</dbReference>
<protein>
    <submittedName>
        <fullName evidence="10">Tetratricopeptide repeat protein</fullName>
    </submittedName>
</protein>
<evidence type="ECO:0000256" key="1">
    <source>
        <dbReference type="ARBA" id="ARBA00004442"/>
    </source>
</evidence>
<feature type="domain" description="OmpA-like" evidence="9">
    <location>
        <begin position="545"/>
        <end position="660"/>
    </location>
</feature>
<dbReference type="AlphaFoldDB" id="A0A7C6EB60"/>
<dbReference type="InterPro" id="IPR006664">
    <property type="entry name" value="OMP_bac"/>
</dbReference>
<dbReference type="SUPFAM" id="SSF103088">
    <property type="entry name" value="OmpA-like"/>
    <property type="match status" value="1"/>
</dbReference>
<evidence type="ECO:0000256" key="6">
    <source>
        <dbReference type="PROSITE-ProRule" id="PRU00473"/>
    </source>
</evidence>
<dbReference type="InterPro" id="IPR039565">
    <property type="entry name" value="BamD-like"/>
</dbReference>
<dbReference type="EMBL" id="DTLI01000082">
    <property type="protein sequence ID" value="HHS51876.1"/>
    <property type="molecule type" value="Genomic_DNA"/>
</dbReference>
<organism evidence="10">
    <name type="scientific">candidate division WOR-3 bacterium</name>
    <dbReference type="NCBI Taxonomy" id="2052148"/>
    <lineage>
        <taxon>Bacteria</taxon>
        <taxon>Bacteria division WOR-3</taxon>
    </lineage>
</organism>
<keyword evidence="8" id="KW-1133">Transmembrane helix</keyword>
<dbReference type="SUPFAM" id="SSF81901">
    <property type="entry name" value="HCP-like"/>
    <property type="match status" value="1"/>
</dbReference>
<dbReference type="PANTHER" id="PTHR30329">
    <property type="entry name" value="STATOR ELEMENT OF FLAGELLAR MOTOR COMPLEX"/>
    <property type="match status" value="1"/>
</dbReference>
<dbReference type="SUPFAM" id="SSF48452">
    <property type="entry name" value="TPR-like"/>
    <property type="match status" value="1"/>
</dbReference>
<dbReference type="Gene3D" id="3.30.1330.60">
    <property type="entry name" value="OmpA-like domain"/>
    <property type="match status" value="1"/>
</dbReference>
<gene>
    <name evidence="10" type="ORF">ENW73_03270</name>
</gene>
<dbReference type="PRINTS" id="PR01021">
    <property type="entry name" value="OMPADOMAIN"/>
</dbReference>
<keyword evidence="2" id="KW-0732">Signal</keyword>
<dbReference type="InterPro" id="IPR036737">
    <property type="entry name" value="OmpA-like_sf"/>
</dbReference>
<sequence>MLDTERRRQDFGMLWSVLPDKWKDVIPFSVLRSLGKLKMFWLKAAEPMFRLHLFLIYSFLLLATTTCVYYNTFYNARVYYQQGLKLIKTNPNTAKTNFEKAIAKSAVVVKNHFRSRWADDALFLVAMSYYHIGEYEKAVKNFEDFLAVFPESPYRDEANYYRGLTYLAKGDYGLASLIFYDLKENSPRFAQASAFKIAYSFFLKEDYNTAKDSLLAFIEEYPKAKERKDAILTLAEILYQLKEWAEAIDWYRIALKEFGAGLEPKERANIALKRAECFMHEALLKDSAERVKKLDSAQVILSQDYSRYPDLINQANLLLGKLFFAQGKDSLAQRYLTRIKTGKEQAEAYYLLGRRYEQAKEFEKAMAYYDTASRAGPNLTAGINAKKRRSLLNLLYPSTEVKDSAEAQFMVAELYGLALNEYEQALKEYEKTYHLFPNSPYAPKALYAQAWLLKNRLKRTDYDTIFKILVDRYPRTLYANAARKELGMPEIELLAQDTATGEQLAIPPKIDSLAKFNQTESLPVKTTPTETVGIAPPRPESTKSTPKRPEKILPQIHFDFDRYDIRSADTEALRMVANQLQADSTLKITIEGHCDPIGSDEYNEELGMRRALAAKNYLVQLGIAPERITVMSFGKKQLLTTDYNEYWRNRRCEFRFKSEAKE</sequence>
<comment type="caution">
    <text evidence="10">The sequence shown here is derived from an EMBL/GenBank/DDBJ whole genome shotgun (WGS) entry which is preliminary data.</text>
</comment>
<dbReference type="SMART" id="SM00028">
    <property type="entry name" value="TPR"/>
    <property type="match status" value="5"/>
</dbReference>
<keyword evidence="4" id="KW-0998">Cell outer membrane</keyword>